<dbReference type="EMBL" id="FNYT01000034">
    <property type="protein sequence ID" value="SEJ88375.1"/>
    <property type="molecule type" value="Genomic_DNA"/>
</dbReference>
<dbReference type="GO" id="GO:0045254">
    <property type="term" value="C:pyruvate dehydrogenase complex"/>
    <property type="evidence" value="ECO:0007669"/>
    <property type="project" value="InterPro"/>
</dbReference>
<dbReference type="PROSITE" id="PS50968">
    <property type="entry name" value="BIOTINYL_LIPOYL"/>
    <property type="match status" value="1"/>
</dbReference>
<dbReference type="SUPFAM" id="SSF51230">
    <property type="entry name" value="Single hybrid motif"/>
    <property type="match status" value="1"/>
</dbReference>
<evidence type="ECO:0000313" key="5">
    <source>
        <dbReference type="Proteomes" id="UP000076878"/>
    </source>
</evidence>
<keyword evidence="6" id="KW-1185">Reference proteome</keyword>
<dbReference type="Proteomes" id="UP000076878">
    <property type="component" value="Unassembled WGS sequence"/>
</dbReference>
<dbReference type="InterPro" id="IPR000089">
    <property type="entry name" value="Biotin_lipoyl"/>
</dbReference>
<dbReference type="Gene3D" id="2.40.50.100">
    <property type="match status" value="1"/>
</dbReference>
<dbReference type="CDD" id="cd06849">
    <property type="entry name" value="lipoyl_domain"/>
    <property type="match status" value="1"/>
</dbReference>
<organism evidence="3 5">
    <name type="scientific">Trichococcus ilyis</name>
    <dbReference type="NCBI Taxonomy" id="640938"/>
    <lineage>
        <taxon>Bacteria</taxon>
        <taxon>Bacillati</taxon>
        <taxon>Bacillota</taxon>
        <taxon>Bacilli</taxon>
        <taxon>Lactobacillales</taxon>
        <taxon>Carnobacteriaceae</taxon>
        <taxon>Trichococcus</taxon>
    </lineage>
</organism>
<accession>A0A143Z8B9</accession>
<evidence type="ECO:0000313" key="4">
    <source>
        <dbReference type="EMBL" id="SEJ88375.1"/>
    </source>
</evidence>
<dbReference type="InterPro" id="IPR045257">
    <property type="entry name" value="E2/Pdx1"/>
</dbReference>
<evidence type="ECO:0000256" key="1">
    <source>
        <dbReference type="ARBA" id="ARBA00022823"/>
    </source>
</evidence>
<reference evidence="4 6" key="2">
    <citation type="submission" date="2016-10" db="EMBL/GenBank/DDBJ databases">
        <authorList>
            <person name="Varghese N."/>
            <person name="Submissions S."/>
        </authorList>
    </citation>
    <scope>NUCLEOTIDE SEQUENCE [LARGE SCALE GENOMIC DNA]</scope>
    <source>
        <strain evidence="4 6">DSM 22150</strain>
    </source>
</reference>
<dbReference type="InterPro" id="IPR003016">
    <property type="entry name" value="2-oxoA_DH_lipoyl-BS"/>
</dbReference>
<name>A0A143Z8B9_9LACT</name>
<dbReference type="PANTHER" id="PTHR23151">
    <property type="entry name" value="DIHYDROLIPOAMIDE ACETYL/SUCCINYL-TRANSFERASE-RELATED"/>
    <property type="match status" value="1"/>
</dbReference>
<gene>
    <name evidence="4" type="ORF">SAMN05216375_13426</name>
    <name evidence="3" type="ORF">TR210_2851</name>
</gene>
<evidence type="ECO:0000259" key="2">
    <source>
        <dbReference type="PROSITE" id="PS50968"/>
    </source>
</evidence>
<protein>
    <submittedName>
        <fullName evidence="4">Biotin-requiring enzyme</fullName>
    </submittedName>
    <submittedName>
        <fullName evidence="3">Biotin/lipoyl attachment</fullName>
    </submittedName>
</protein>
<evidence type="ECO:0000313" key="6">
    <source>
        <dbReference type="Proteomes" id="UP000199280"/>
    </source>
</evidence>
<evidence type="ECO:0000313" key="3">
    <source>
        <dbReference type="EMBL" id="CZR10054.1"/>
    </source>
</evidence>
<dbReference type="Proteomes" id="UP000199280">
    <property type="component" value="Unassembled WGS sequence"/>
</dbReference>
<feature type="domain" description="Lipoyl-binding" evidence="2">
    <location>
        <begin position="2"/>
        <end position="77"/>
    </location>
</feature>
<dbReference type="InterPro" id="IPR011053">
    <property type="entry name" value="Single_hybrid_motif"/>
</dbReference>
<reference evidence="3 5" key="1">
    <citation type="submission" date="2016-02" db="EMBL/GenBank/DDBJ databases">
        <authorList>
            <person name="Wen L."/>
            <person name="He K."/>
            <person name="Yang H."/>
        </authorList>
    </citation>
    <scope>NUCLEOTIDE SEQUENCE [LARGE SCALE GENOMIC DNA]</scope>
    <source>
        <strain evidence="3">Trichococcus_R210</strain>
    </source>
</reference>
<keyword evidence="1" id="KW-0450">Lipoyl</keyword>
<dbReference type="AlphaFoldDB" id="A0A143Z8B9"/>
<dbReference type="EMBL" id="FJNB01000031">
    <property type="protein sequence ID" value="CZR10054.1"/>
    <property type="molecule type" value="Genomic_DNA"/>
</dbReference>
<dbReference type="Pfam" id="PF00364">
    <property type="entry name" value="Biotin_lipoyl"/>
    <property type="match status" value="1"/>
</dbReference>
<dbReference type="PANTHER" id="PTHR23151:SF90">
    <property type="entry name" value="DIHYDROLIPOYLLYSINE-RESIDUE ACETYLTRANSFERASE COMPONENT OF PYRUVATE DEHYDROGENASE COMPLEX, MITOCHONDRIAL-RELATED"/>
    <property type="match status" value="1"/>
</dbReference>
<dbReference type="PROSITE" id="PS00189">
    <property type="entry name" value="LIPOYL"/>
    <property type="match status" value="1"/>
</dbReference>
<sequence length="79" mass="8585">MQQTVTMPKINPKSDEVIFGVWTKNVGDTIAAGEVLFEVETDKVVSEVESNFNGVLAETLVKENDAVKTGEAIAIIDLF</sequence>
<dbReference type="OrthoDB" id="9805770at2"/>
<proteinExistence type="predicted"/>
<dbReference type="RefSeq" id="WP_068624837.1">
    <property type="nucleotide sequence ID" value="NZ_FJNB01000031.1"/>
</dbReference>
<dbReference type="GO" id="GO:0006086">
    <property type="term" value="P:pyruvate decarboxylation to acetyl-CoA"/>
    <property type="evidence" value="ECO:0007669"/>
    <property type="project" value="InterPro"/>
</dbReference>
<dbReference type="STRING" id="640938.TR210_2851"/>